<accession>A0A2I3TEF4</accession>
<gene>
    <name evidence="2" type="primary">DHRS4</name>
    <name evidence="2" type="synonym">LOC452804</name>
</gene>
<reference evidence="2 3" key="1">
    <citation type="journal article" date="2005" name="Nature">
        <title>Initial sequence of the chimpanzee genome and comparison with the human genome.</title>
        <authorList>
            <consortium name="Chimpanzee sequencing and analysis consortium"/>
        </authorList>
    </citation>
    <scope>NUCLEOTIDE SEQUENCE [LARGE SCALE GENOMIC DNA]</scope>
</reference>
<dbReference type="Ensembl" id="ENSPTRT00000096235.1">
    <property type="protein sequence ID" value="ENSPTRP00000087642.1"/>
    <property type="gene ID" value="ENSPTRG00000042451.2"/>
</dbReference>
<reference evidence="2" key="3">
    <citation type="submission" date="2025-09" db="UniProtKB">
        <authorList>
            <consortium name="Ensembl"/>
        </authorList>
    </citation>
    <scope>IDENTIFICATION</scope>
</reference>
<dbReference type="EMBL" id="AACZ04059397">
    <property type="status" value="NOT_ANNOTATED_CDS"/>
    <property type="molecule type" value="Genomic_DNA"/>
</dbReference>
<sequence>MDRLRHRPAFGPGRGPRGRQQPEAAECGPGGGHTAGGGAERDGHRVPCGEGGGPGAAGGHGCEASWRYRYPSLQCCCQPFLWKHNGCHRGGVGQALDGQGKRGKHERNPADKQVRRARGLCWHRVFPVL</sequence>
<dbReference type="GeneTree" id="ENSGT00940000158919"/>
<dbReference type="Bgee" id="ENSPTRG00000042451">
    <property type="expression patterns" value="Expressed in adult mammalian kidney and 21 other cell types or tissues"/>
</dbReference>
<feature type="compositionally biased region" description="Gly residues" evidence="1">
    <location>
        <begin position="28"/>
        <end position="38"/>
    </location>
</feature>
<organism evidence="2 3">
    <name type="scientific">Pan troglodytes</name>
    <name type="common">Chimpanzee</name>
    <dbReference type="NCBI Taxonomy" id="9598"/>
    <lineage>
        <taxon>Eukaryota</taxon>
        <taxon>Metazoa</taxon>
        <taxon>Chordata</taxon>
        <taxon>Craniata</taxon>
        <taxon>Vertebrata</taxon>
        <taxon>Euteleostomi</taxon>
        <taxon>Mammalia</taxon>
        <taxon>Eutheria</taxon>
        <taxon>Euarchontoglires</taxon>
        <taxon>Primates</taxon>
        <taxon>Haplorrhini</taxon>
        <taxon>Catarrhini</taxon>
        <taxon>Hominidae</taxon>
        <taxon>Pan</taxon>
    </lineage>
</organism>
<protein>
    <submittedName>
        <fullName evidence="2">Dehydrogenase/reductase 4</fullName>
    </submittedName>
</protein>
<evidence type="ECO:0000256" key="1">
    <source>
        <dbReference type="SAM" id="MobiDB-lite"/>
    </source>
</evidence>
<evidence type="ECO:0000313" key="3">
    <source>
        <dbReference type="Proteomes" id="UP000002277"/>
    </source>
</evidence>
<feature type="region of interest" description="Disordered" evidence="1">
    <location>
        <begin position="1"/>
        <end position="60"/>
    </location>
</feature>
<dbReference type="AlphaFoldDB" id="A0A2I3TEF4"/>
<proteinExistence type="predicted"/>
<feature type="compositionally biased region" description="Gly residues" evidence="1">
    <location>
        <begin position="49"/>
        <end position="60"/>
    </location>
</feature>
<reference evidence="2" key="2">
    <citation type="submission" date="2025-08" db="UniProtKB">
        <authorList>
            <consortium name="Ensembl"/>
        </authorList>
    </citation>
    <scope>IDENTIFICATION</scope>
</reference>
<evidence type="ECO:0000313" key="2">
    <source>
        <dbReference type="Ensembl" id="ENSPTRP00000087642.1"/>
    </source>
</evidence>
<name>A0A2I3TEF4_PANTR</name>
<keyword evidence="3" id="KW-1185">Reference proteome</keyword>
<dbReference type="Proteomes" id="UP000002277">
    <property type="component" value="Chromosome 14"/>
</dbReference>